<dbReference type="OrthoDB" id="3259529at2759"/>
<proteinExistence type="predicted"/>
<dbReference type="GeneID" id="30015222"/>
<dbReference type="RefSeq" id="XP_018687973.1">
    <property type="nucleotide sequence ID" value="XM_018842560.1"/>
</dbReference>
<protein>
    <submittedName>
        <fullName evidence="1">Uncharacterized protein</fullName>
    </submittedName>
</protein>
<dbReference type="AlphaFoldDB" id="A0A178Z566"/>
<organism evidence="1 2">
    <name type="scientific">Fonsecaea erecta</name>
    <dbReference type="NCBI Taxonomy" id="1367422"/>
    <lineage>
        <taxon>Eukaryota</taxon>
        <taxon>Fungi</taxon>
        <taxon>Dikarya</taxon>
        <taxon>Ascomycota</taxon>
        <taxon>Pezizomycotina</taxon>
        <taxon>Eurotiomycetes</taxon>
        <taxon>Chaetothyriomycetidae</taxon>
        <taxon>Chaetothyriales</taxon>
        <taxon>Herpotrichiellaceae</taxon>
        <taxon>Fonsecaea</taxon>
    </lineage>
</organism>
<evidence type="ECO:0000313" key="1">
    <source>
        <dbReference type="EMBL" id="OAP54606.1"/>
    </source>
</evidence>
<comment type="caution">
    <text evidence="1">The sequence shown here is derived from an EMBL/GenBank/DDBJ whole genome shotgun (WGS) entry which is preliminary data.</text>
</comment>
<gene>
    <name evidence="1" type="ORF">AYL99_11054</name>
</gene>
<keyword evidence="2" id="KW-1185">Reference proteome</keyword>
<name>A0A178Z566_9EURO</name>
<dbReference type="EMBL" id="LVYI01000013">
    <property type="protein sequence ID" value="OAP54606.1"/>
    <property type="molecule type" value="Genomic_DNA"/>
</dbReference>
<accession>A0A178Z566</accession>
<sequence length="224" mass="24887">MSKEMRLYQAAVDLDEVLTENGIGYGCFGGWAINAIGYDRGTKVIDCLVGAENDDINGIFSNKPGWHRIPGQREDYIAFIVGEKTENILVEMFPASTKASVSTEAMKSTMRTIAIRTVPARGYPMYLLEIVYIFKGKVNAAANRPKASDCDDIEYLCAHESHLREHVHQINVEDAGKAAKRYPSLSNMFSNLGIDVKKAIKQARSLEITSMHPPPFICQKALLE</sequence>
<evidence type="ECO:0000313" key="2">
    <source>
        <dbReference type="Proteomes" id="UP000078343"/>
    </source>
</evidence>
<reference evidence="1 2" key="1">
    <citation type="submission" date="2016-04" db="EMBL/GenBank/DDBJ databases">
        <title>Draft genome of Fonsecaea erecta CBS 125763.</title>
        <authorList>
            <person name="Weiss V.A."/>
            <person name="Vicente V.A."/>
            <person name="Raittz R.T."/>
            <person name="Moreno L.F."/>
            <person name="De Souza E.M."/>
            <person name="Pedrosa F.O."/>
            <person name="Steffens M.B."/>
            <person name="Faoro H."/>
            <person name="Tadra-Sfeir M.Z."/>
            <person name="Najafzadeh M.J."/>
            <person name="Felipe M.S."/>
            <person name="Teixeira M."/>
            <person name="Sun J."/>
            <person name="Xi L."/>
            <person name="Gomes R."/>
            <person name="De Azevedo C.M."/>
            <person name="Salgado C.G."/>
            <person name="Da Silva M.B."/>
            <person name="Nascimento M.F."/>
            <person name="Queiroz-Telles F."/>
            <person name="Attili D.S."/>
            <person name="Gorbushina A."/>
        </authorList>
    </citation>
    <scope>NUCLEOTIDE SEQUENCE [LARGE SCALE GENOMIC DNA]</scope>
    <source>
        <strain evidence="1 2">CBS 125763</strain>
    </source>
</reference>
<dbReference type="Proteomes" id="UP000078343">
    <property type="component" value="Unassembled WGS sequence"/>
</dbReference>